<sequence>MDDFFKTNYDPIQRIWSGGKPAPMYDFDCSVGRIIHNNLRNNPKNVCQICLADGKTATNQDIFSWSVRLAQNFKQRGLRHDDVICISAKNSTYVTPAAVACLFNATPFHAVNPTLDINTLKHVLTITQPKLIFCDAVDFEKLKTASAAWTPELITVTGKVEGVTYIEELLTPTNTEMFYQPQLLHLGGDQTMAILCSSGTTAQPKAVCIANSMLTVGNPFVNSELVIYCGSSLDWYTGVLNFLYSVAEGCTRVIADKPYSAEYLLELIDKYKINIISCAPRHASELLACPQATAARLATVFVLAVGGGWIPPVTLQKLKNILKNGNIYFGYGATEFGAVSAGPYIEKFGNTVGRLVSGVKARIVDENGKNLCHGEVGEVYVHSGRKWSGYYGNPLETQRMQDSLGWFHSGDLGYFDEHNNLYIVDRKKEIFKCLGMQYGPSEIEAVIAELPDVHAVCVVGLYDEKYGDAPAAMVVKRPGSTLSAAQIKEHVAKRLVVEFKQLHRGVYFVDELPHNANGKVLRRTVKEKLTQSNFNHL</sequence>
<dbReference type="GO" id="GO:0046949">
    <property type="term" value="P:fatty-acyl-CoA biosynthetic process"/>
    <property type="evidence" value="ECO:0007669"/>
    <property type="project" value="TreeGrafter"/>
</dbReference>
<dbReference type="Pfam" id="PF13193">
    <property type="entry name" value="AMP-binding_C"/>
    <property type="match status" value="1"/>
</dbReference>
<keyword evidence="3" id="KW-0576">Peroxisome</keyword>
<dbReference type="CDD" id="cd05911">
    <property type="entry name" value="Firefly_Luc_like"/>
    <property type="match status" value="1"/>
</dbReference>
<dbReference type="OrthoDB" id="10253869at2759"/>
<comment type="similarity">
    <text evidence="2">Belongs to the ATP-dependent AMP-binding enzyme family.</text>
</comment>
<protein>
    <submittedName>
        <fullName evidence="6">Uncharacterized protein, isoform A</fullName>
    </submittedName>
    <submittedName>
        <fullName evidence="7">Uncharacterized protein, isoform B</fullName>
    </submittedName>
</protein>
<comment type="subcellular location">
    <subcellularLocation>
        <location evidence="1">Peroxisome</location>
    </subcellularLocation>
</comment>
<dbReference type="AlphaFoldDB" id="B4LLS3"/>
<evidence type="ECO:0000259" key="4">
    <source>
        <dbReference type="Pfam" id="PF00501"/>
    </source>
</evidence>
<name>B4LLS3_DROVI</name>
<dbReference type="Proteomes" id="UP000008792">
    <property type="component" value="Unassembled WGS sequence"/>
</dbReference>
<evidence type="ECO:0000256" key="2">
    <source>
        <dbReference type="ARBA" id="ARBA00006432"/>
    </source>
</evidence>
<dbReference type="EMBL" id="CH940648">
    <property type="protein sequence ID" value="EDW61946.1"/>
    <property type="molecule type" value="Genomic_DNA"/>
</dbReference>
<dbReference type="PANTHER" id="PTHR24096:SF353">
    <property type="entry name" value="GH16244P-RELATED"/>
    <property type="match status" value="1"/>
</dbReference>
<evidence type="ECO:0000313" key="7">
    <source>
        <dbReference type="EMBL" id="KRF80356.1"/>
    </source>
</evidence>
<feature type="domain" description="AMP-binding enzyme C-terminal" evidence="5">
    <location>
        <begin position="442"/>
        <end position="519"/>
    </location>
</feature>
<dbReference type="InterPro" id="IPR025110">
    <property type="entry name" value="AMP-bd_C"/>
</dbReference>
<dbReference type="FunFam" id="3.40.50.12780:FF:000025">
    <property type="entry name" value="luciferin 4-monooxygenase"/>
    <property type="match status" value="1"/>
</dbReference>
<dbReference type="STRING" id="7244.B4LLS3"/>
<dbReference type="SMR" id="B4LLS3"/>
<dbReference type="Gene3D" id="3.40.50.12780">
    <property type="entry name" value="N-terminal domain of ligase-like"/>
    <property type="match status" value="1"/>
</dbReference>
<dbReference type="InterPro" id="IPR000873">
    <property type="entry name" value="AMP-dep_synth/lig_dom"/>
</dbReference>
<proteinExistence type="inferred from homology"/>
<dbReference type="HOGENOM" id="CLU_000022_59_2_1"/>
<accession>B4LLS3</accession>
<organism evidence="6 8">
    <name type="scientific">Drosophila virilis</name>
    <name type="common">Fruit fly</name>
    <dbReference type="NCBI Taxonomy" id="7244"/>
    <lineage>
        <taxon>Eukaryota</taxon>
        <taxon>Metazoa</taxon>
        <taxon>Ecdysozoa</taxon>
        <taxon>Arthropoda</taxon>
        <taxon>Hexapoda</taxon>
        <taxon>Insecta</taxon>
        <taxon>Pterygota</taxon>
        <taxon>Neoptera</taxon>
        <taxon>Endopterygota</taxon>
        <taxon>Diptera</taxon>
        <taxon>Brachycera</taxon>
        <taxon>Muscomorpha</taxon>
        <taxon>Ephydroidea</taxon>
        <taxon>Drosophilidae</taxon>
        <taxon>Drosophila</taxon>
    </lineage>
</organism>
<dbReference type="PANTHER" id="PTHR24096">
    <property type="entry name" value="LONG-CHAIN-FATTY-ACID--COA LIGASE"/>
    <property type="match status" value="1"/>
</dbReference>
<dbReference type="InterPro" id="IPR042099">
    <property type="entry name" value="ANL_N_sf"/>
</dbReference>
<keyword evidence="8" id="KW-1185">Reference proteome</keyword>
<reference evidence="6 8" key="1">
    <citation type="journal article" date="2007" name="Nature">
        <title>Evolution of genes and genomes on the Drosophila phylogeny.</title>
        <authorList>
            <consortium name="Drosophila 12 Genomes Consortium"/>
            <person name="Clark A.G."/>
            <person name="Eisen M.B."/>
            <person name="Smith D.R."/>
            <person name="Bergman C.M."/>
            <person name="Oliver B."/>
            <person name="Markow T.A."/>
            <person name="Kaufman T.C."/>
            <person name="Kellis M."/>
            <person name="Gelbart W."/>
            <person name="Iyer V.N."/>
            <person name="Pollard D.A."/>
            <person name="Sackton T.B."/>
            <person name="Larracuente A.M."/>
            <person name="Singh N.D."/>
            <person name="Abad J.P."/>
            <person name="Abt D.N."/>
            <person name="Adryan B."/>
            <person name="Aguade M."/>
            <person name="Akashi H."/>
            <person name="Anderson W.W."/>
            <person name="Aquadro C.F."/>
            <person name="Ardell D.H."/>
            <person name="Arguello R."/>
            <person name="Artieri C.G."/>
            <person name="Barbash D.A."/>
            <person name="Barker D."/>
            <person name="Barsanti P."/>
            <person name="Batterham P."/>
            <person name="Batzoglou S."/>
            <person name="Begun D."/>
            <person name="Bhutkar A."/>
            <person name="Blanco E."/>
            <person name="Bosak S.A."/>
            <person name="Bradley R.K."/>
            <person name="Brand A.D."/>
            <person name="Brent M.R."/>
            <person name="Brooks A.N."/>
            <person name="Brown R.H."/>
            <person name="Butlin R.K."/>
            <person name="Caggese C."/>
            <person name="Calvi B.R."/>
            <person name="Bernardo de Carvalho A."/>
            <person name="Caspi A."/>
            <person name="Castrezana S."/>
            <person name="Celniker S.E."/>
            <person name="Chang J.L."/>
            <person name="Chapple C."/>
            <person name="Chatterji S."/>
            <person name="Chinwalla A."/>
            <person name="Civetta A."/>
            <person name="Clifton S.W."/>
            <person name="Comeron J.M."/>
            <person name="Costello J.C."/>
            <person name="Coyne J.A."/>
            <person name="Daub J."/>
            <person name="David R.G."/>
            <person name="Delcher A.L."/>
            <person name="Delehaunty K."/>
            <person name="Do C.B."/>
            <person name="Ebling H."/>
            <person name="Edwards K."/>
            <person name="Eickbush T."/>
            <person name="Evans J.D."/>
            <person name="Filipski A."/>
            <person name="Findeiss S."/>
            <person name="Freyhult E."/>
            <person name="Fulton L."/>
            <person name="Fulton R."/>
            <person name="Garcia A.C."/>
            <person name="Gardiner A."/>
            <person name="Garfield D.A."/>
            <person name="Garvin B.E."/>
            <person name="Gibson G."/>
            <person name="Gilbert D."/>
            <person name="Gnerre S."/>
            <person name="Godfrey J."/>
            <person name="Good R."/>
            <person name="Gotea V."/>
            <person name="Gravely B."/>
            <person name="Greenberg A.J."/>
            <person name="Griffiths-Jones S."/>
            <person name="Gross S."/>
            <person name="Guigo R."/>
            <person name="Gustafson E.A."/>
            <person name="Haerty W."/>
            <person name="Hahn M.W."/>
            <person name="Halligan D.L."/>
            <person name="Halpern A.L."/>
            <person name="Halter G.M."/>
            <person name="Han M.V."/>
            <person name="Heger A."/>
            <person name="Hillier L."/>
            <person name="Hinrichs A.S."/>
            <person name="Holmes I."/>
            <person name="Hoskins R.A."/>
            <person name="Hubisz M.J."/>
            <person name="Hultmark D."/>
            <person name="Huntley M.A."/>
            <person name="Jaffe D.B."/>
            <person name="Jagadeeshan S."/>
            <person name="Jeck W.R."/>
            <person name="Johnson J."/>
            <person name="Jones C.D."/>
            <person name="Jordan W.C."/>
            <person name="Karpen G.H."/>
            <person name="Kataoka E."/>
            <person name="Keightley P.D."/>
            <person name="Kheradpour P."/>
            <person name="Kirkness E.F."/>
            <person name="Koerich L.B."/>
            <person name="Kristiansen K."/>
            <person name="Kudrna D."/>
            <person name="Kulathinal R.J."/>
            <person name="Kumar S."/>
            <person name="Kwok R."/>
            <person name="Lander E."/>
            <person name="Langley C.H."/>
            <person name="Lapoint R."/>
            <person name="Lazzaro B.P."/>
            <person name="Lee S.J."/>
            <person name="Levesque L."/>
            <person name="Li R."/>
            <person name="Lin C.F."/>
            <person name="Lin M.F."/>
            <person name="Lindblad-Toh K."/>
            <person name="Llopart A."/>
            <person name="Long M."/>
            <person name="Low L."/>
            <person name="Lozovsky E."/>
            <person name="Lu J."/>
            <person name="Luo M."/>
            <person name="Machado C.A."/>
            <person name="Makalowski W."/>
            <person name="Marzo M."/>
            <person name="Matsuda M."/>
            <person name="Matzkin L."/>
            <person name="McAllister B."/>
            <person name="McBride C.S."/>
            <person name="McKernan B."/>
            <person name="McKernan K."/>
            <person name="Mendez-Lago M."/>
            <person name="Minx P."/>
            <person name="Mollenhauer M.U."/>
            <person name="Montooth K."/>
            <person name="Mount S.M."/>
            <person name="Mu X."/>
            <person name="Myers E."/>
            <person name="Negre B."/>
            <person name="Newfeld S."/>
            <person name="Nielsen R."/>
            <person name="Noor M.A."/>
            <person name="O'Grady P."/>
            <person name="Pachter L."/>
            <person name="Papaceit M."/>
            <person name="Parisi M.J."/>
            <person name="Parisi M."/>
            <person name="Parts L."/>
            <person name="Pedersen J.S."/>
            <person name="Pesole G."/>
            <person name="Phillippy A.M."/>
            <person name="Ponting C.P."/>
            <person name="Pop M."/>
            <person name="Porcelli D."/>
            <person name="Powell J.R."/>
            <person name="Prohaska S."/>
            <person name="Pruitt K."/>
            <person name="Puig M."/>
            <person name="Quesneville H."/>
            <person name="Ram K.R."/>
            <person name="Rand D."/>
            <person name="Rasmussen M.D."/>
            <person name="Reed L.K."/>
            <person name="Reenan R."/>
            <person name="Reily A."/>
            <person name="Remington K.A."/>
            <person name="Rieger T.T."/>
            <person name="Ritchie M.G."/>
            <person name="Robin C."/>
            <person name="Rogers Y.H."/>
            <person name="Rohde C."/>
            <person name="Rozas J."/>
            <person name="Rubenfield M.J."/>
            <person name="Ruiz A."/>
            <person name="Russo S."/>
            <person name="Salzberg S.L."/>
            <person name="Sanchez-Gracia A."/>
            <person name="Saranga D.J."/>
            <person name="Sato H."/>
            <person name="Schaeffer S.W."/>
            <person name="Schatz M.C."/>
            <person name="Schlenke T."/>
            <person name="Schwartz R."/>
            <person name="Segarra C."/>
            <person name="Singh R.S."/>
            <person name="Sirot L."/>
            <person name="Sirota M."/>
            <person name="Sisneros N.B."/>
            <person name="Smith C.D."/>
            <person name="Smith T.F."/>
            <person name="Spieth J."/>
            <person name="Stage D.E."/>
            <person name="Stark A."/>
            <person name="Stephan W."/>
            <person name="Strausberg R.L."/>
            <person name="Strempel S."/>
            <person name="Sturgill D."/>
            <person name="Sutton G."/>
            <person name="Sutton G.G."/>
            <person name="Tao W."/>
            <person name="Teichmann S."/>
            <person name="Tobari Y.N."/>
            <person name="Tomimura Y."/>
            <person name="Tsolas J.M."/>
            <person name="Valente V.L."/>
            <person name="Venter E."/>
            <person name="Venter J.C."/>
            <person name="Vicario S."/>
            <person name="Vieira F.G."/>
            <person name="Vilella A.J."/>
            <person name="Villasante A."/>
            <person name="Walenz B."/>
            <person name="Wang J."/>
            <person name="Wasserman M."/>
            <person name="Watts T."/>
            <person name="Wilson D."/>
            <person name="Wilson R.K."/>
            <person name="Wing R.A."/>
            <person name="Wolfner M.F."/>
            <person name="Wong A."/>
            <person name="Wong G.K."/>
            <person name="Wu C.I."/>
            <person name="Wu G."/>
            <person name="Yamamoto D."/>
            <person name="Yang H.P."/>
            <person name="Yang S.P."/>
            <person name="Yorke J.A."/>
            <person name="Yoshida K."/>
            <person name="Zdobnov E."/>
            <person name="Zhang P."/>
            <person name="Zhang Y."/>
            <person name="Zimin A.V."/>
            <person name="Baldwin J."/>
            <person name="Abdouelleil A."/>
            <person name="Abdulkadir J."/>
            <person name="Abebe A."/>
            <person name="Abera B."/>
            <person name="Abreu J."/>
            <person name="Acer S.C."/>
            <person name="Aftuck L."/>
            <person name="Alexander A."/>
            <person name="An P."/>
            <person name="Anderson E."/>
            <person name="Anderson S."/>
            <person name="Arachi H."/>
            <person name="Azer M."/>
            <person name="Bachantsang P."/>
            <person name="Barry A."/>
            <person name="Bayul T."/>
            <person name="Berlin A."/>
            <person name="Bessette D."/>
            <person name="Bloom T."/>
            <person name="Blye J."/>
            <person name="Boguslavskiy L."/>
            <person name="Bonnet C."/>
            <person name="Boukhgalter B."/>
            <person name="Bourzgui I."/>
            <person name="Brown A."/>
            <person name="Cahill P."/>
            <person name="Channer S."/>
            <person name="Cheshatsang Y."/>
            <person name="Chuda L."/>
            <person name="Citroen M."/>
            <person name="Collymore A."/>
            <person name="Cooke P."/>
            <person name="Costello M."/>
            <person name="D'Aco K."/>
            <person name="Daza R."/>
            <person name="De Haan G."/>
            <person name="DeGray S."/>
            <person name="DeMaso C."/>
            <person name="Dhargay N."/>
            <person name="Dooley K."/>
            <person name="Dooley E."/>
            <person name="Doricent M."/>
            <person name="Dorje P."/>
            <person name="Dorjee K."/>
            <person name="Dupes A."/>
            <person name="Elong R."/>
            <person name="Falk J."/>
            <person name="Farina A."/>
            <person name="Faro S."/>
            <person name="Ferguson D."/>
            <person name="Fisher S."/>
            <person name="Foley C.D."/>
            <person name="Franke A."/>
            <person name="Friedrich D."/>
            <person name="Gadbois L."/>
            <person name="Gearin G."/>
            <person name="Gearin C.R."/>
            <person name="Giannoukos G."/>
            <person name="Goode T."/>
            <person name="Graham J."/>
            <person name="Grandbois E."/>
            <person name="Grewal S."/>
            <person name="Gyaltsen K."/>
            <person name="Hafez N."/>
            <person name="Hagos B."/>
            <person name="Hall J."/>
            <person name="Henson C."/>
            <person name="Hollinger A."/>
            <person name="Honan T."/>
            <person name="Huard M.D."/>
            <person name="Hughes L."/>
            <person name="Hurhula B."/>
            <person name="Husby M.E."/>
            <person name="Kamat A."/>
            <person name="Kanga B."/>
            <person name="Kashin S."/>
            <person name="Khazanovich D."/>
            <person name="Kisner P."/>
            <person name="Lance K."/>
            <person name="Lara M."/>
            <person name="Lee W."/>
            <person name="Lennon N."/>
            <person name="Letendre F."/>
            <person name="LeVine R."/>
            <person name="Lipovsky A."/>
            <person name="Liu X."/>
            <person name="Liu J."/>
            <person name="Liu S."/>
            <person name="Lokyitsang T."/>
            <person name="Lokyitsang Y."/>
            <person name="Lubonja R."/>
            <person name="Lui A."/>
            <person name="MacDonald P."/>
            <person name="Magnisalis V."/>
            <person name="Maru K."/>
            <person name="Matthews C."/>
            <person name="McCusker W."/>
            <person name="McDonough S."/>
            <person name="Mehta T."/>
            <person name="Meldrim J."/>
            <person name="Meneus L."/>
            <person name="Mihai O."/>
            <person name="Mihalev A."/>
            <person name="Mihova T."/>
            <person name="Mittelman R."/>
            <person name="Mlenga V."/>
            <person name="Montmayeur A."/>
            <person name="Mulrain L."/>
            <person name="Navidi A."/>
            <person name="Naylor J."/>
            <person name="Negash T."/>
            <person name="Nguyen T."/>
            <person name="Nguyen N."/>
            <person name="Nicol R."/>
            <person name="Norbu C."/>
            <person name="Norbu N."/>
            <person name="Novod N."/>
            <person name="O'Neill B."/>
            <person name="Osman S."/>
            <person name="Markiewicz E."/>
            <person name="Oyono O.L."/>
            <person name="Patti C."/>
            <person name="Phunkhang P."/>
            <person name="Pierre F."/>
            <person name="Priest M."/>
            <person name="Raghuraman S."/>
            <person name="Rege F."/>
            <person name="Reyes R."/>
            <person name="Rise C."/>
            <person name="Rogov P."/>
            <person name="Ross K."/>
            <person name="Ryan E."/>
            <person name="Settipalli S."/>
            <person name="Shea T."/>
            <person name="Sherpa N."/>
            <person name="Shi L."/>
            <person name="Shih D."/>
            <person name="Sparrow T."/>
            <person name="Spaulding J."/>
            <person name="Stalker J."/>
            <person name="Stange-Thomann N."/>
            <person name="Stavropoulos S."/>
            <person name="Stone C."/>
            <person name="Strader C."/>
            <person name="Tesfaye S."/>
            <person name="Thomson T."/>
            <person name="Thoulutsang Y."/>
            <person name="Thoulutsang D."/>
            <person name="Topham K."/>
            <person name="Topping I."/>
            <person name="Tsamla T."/>
            <person name="Vassiliev H."/>
            <person name="Vo A."/>
            <person name="Wangchuk T."/>
            <person name="Wangdi T."/>
            <person name="Weiand M."/>
            <person name="Wilkinson J."/>
            <person name="Wilson A."/>
            <person name="Yadav S."/>
            <person name="Young G."/>
            <person name="Yu Q."/>
            <person name="Zembek L."/>
            <person name="Zhong D."/>
            <person name="Zimmer A."/>
            <person name="Zwirko Z."/>
            <person name="Jaffe D.B."/>
            <person name="Alvarez P."/>
            <person name="Brockman W."/>
            <person name="Butler J."/>
            <person name="Chin C."/>
            <person name="Gnerre S."/>
            <person name="Grabherr M."/>
            <person name="Kleber M."/>
            <person name="Mauceli E."/>
            <person name="MacCallum I."/>
        </authorList>
    </citation>
    <scope>NUCLEOTIDE SEQUENCE [LARGE SCALE GENOMIC DNA]</scope>
    <source>
        <strain evidence="6">TSC#15010-1051.87</strain>
        <strain evidence="8">Tucson 15010-1051.87</strain>
    </source>
</reference>
<dbReference type="GO" id="GO:0005777">
    <property type="term" value="C:peroxisome"/>
    <property type="evidence" value="ECO:0007669"/>
    <property type="project" value="UniProtKB-SubCell"/>
</dbReference>
<dbReference type="InterPro" id="IPR045851">
    <property type="entry name" value="AMP-bd_C_sf"/>
</dbReference>
<dbReference type="InParanoid" id="B4LLS3"/>
<dbReference type="GO" id="GO:0004467">
    <property type="term" value="F:long-chain fatty acid-CoA ligase activity"/>
    <property type="evidence" value="ECO:0007669"/>
    <property type="project" value="TreeGrafter"/>
</dbReference>
<reference evidence="6" key="2">
    <citation type="journal article" date="2008" name="Bioinformatics">
        <title>Assembly reconciliation.</title>
        <authorList>
            <person name="Zimin A.V."/>
            <person name="Smith D.R."/>
            <person name="Sutton G."/>
            <person name="Yorke J.A."/>
        </authorList>
    </citation>
    <scope>NUCLEOTIDE SEQUENCE</scope>
    <source>
        <strain evidence="6">TSC#15010-1051.87</strain>
    </source>
</reference>
<dbReference type="EMBL" id="CH940648">
    <property type="protein sequence ID" value="KRF80356.1"/>
    <property type="molecule type" value="Genomic_DNA"/>
</dbReference>
<reference evidence="6" key="3">
    <citation type="submission" date="2008-06" db="EMBL/GenBank/DDBJ databases">
        <authorList>
            <consortium name="FlyBase"/>
        </authorList>
    </citation>
    <scope>NUCLEOTIDE SEQUENCE</scope>
    <source>
        <strain evidence="6">TSC#15010-1051.87</strain>
    </source>
</reference>
<dbReference type="eggNOG" id="KOG1176">
    <property type="taxonomic scope" value="Eukaryota"/>
</dbReference>
<evidence type="ECO:0000259" key="5">
    <source>
        <dbReference type="Pfam" id="PF13193"/>
    </source>
</evidence>
<dbReference type="Pfam" id="PF00501">
    <property type="entry name" value="AMP-binding"/>
    <property type="match status" value="1"/>
</dbReference>
<dbReference type="OMA" id="PMYDFDC"/>
<dbReference type="FunFam" id="3.30.300.30:FF:000007">
    <property type="entry name" value="4-coumarate--CoA ligase 2"/>
    <property type="match status" value="1"/>
</dbReference>
<feature type="domain" description="AMP-dependent synthetase/ligase" evidence="4">
    <location>
        <begin position="38"/>
        <end position="391"/>
    </location>
</feature>
<dbReference type="SUPFAM" id="SSF56801">
    <property type="entry name" value="Acetyl-CoA synthetase-like"/>
    <property type="match status" value="1"/>
</dbReference>
<evidence type="ECO:0000313" key="8">
    <source>
        <dbReference type="Proteomes" id="UP000008792"/>
    </source>
</evidence>
<evidence type="ECO:0000313" key="6">
    <source>
        <dbReference type="EMBL" id="EDW61946.1"/>
    </source>
</evidence>
<evidence type="ECO:0000256" key="1">
    <source>
        <dbReference type="ARBA" id="ARBA00004275"/>
    </source>
</evidence>
<dbReference type="Gene3D" id="3.30.300.30">
    <property type="match status" value="1"/>
</dbReference>
<gene>
    <name evidence="6" type="primary">Dvir\GJ22333</name>
    <name evidence="6" type="ORF">Dvir_GJ22333</name>
</gene>
<evidence type="ECO:0000256" key="3">
    <source>
        <dbReference type="ARBA" id="ARBA00023140"/>
    </source>
</evidence>